<protein>
    <submittedName>
        <fullName evidence="1">Uncharacterized protein</fullName>
    </submittedName>
</protein>
<dbReference type="EMBL" id="VWSJ01000010">
    <property type="protein sequence ID" value="MSN96330.1"/>
    <property type="molecule type" value="Genomic_DNA"/>
</dbReference>
<proteinExistence type="predicted"/>
<sequence>MLIVTLEPMKQRDDTQPQAIIINTANLSLKFDDFMLYAMNDKQFQVLEYTKEIIKDNPNGINLKNLTTEIRSRDLRNTRNKNFIKTIRW</sequence>
<reference evidence="1 2" key="2">
    <citation type="submission" date="2020-03" db="EMBL/GenBank/DDBJ databases">
        <title>Campylobacter portucalensis sp. nov., a new species of Campylobacter isolated from the reproductive tract of bulls.</title>
        <authorList>
            <person name="Silva M.F."/>
            <person name="Pereira G."/>
            <person name="Carneiro C."/>
            <person name="Hemphill A."/>
            <person name="Mateus L."/>
            <person name="Lopes-Da-Costa L."/>
            <person name="Silva E."/>
        </authorList>
    </citation>
    <scope>NUCLEOTIDE SEQUENCE [LARGE SCALE GENOMIC DNA]</scope>
    <source>
        <strain evidence="1 2">FMV-PI01</strain>
    </source>
</reference>
<gene>
    <name evidence="1" type="ORF">F1B92_03850</name>
</gene>
<comment type="caution">
    <text evidence="1">The sequence shown here is derived from an EMBL/GenBank/DDBJ whole genome shotgun (WGS) entry which is preliminary data.</text>
</comment>
<evidence type="ECO:0000313" key="2">
    <source>
        <dbReference type="Proteomes" id="UP000476338"/>
    </source>
</evidence>
<name>A0A6L5WGN0_9BACT</name>
<dbReference type="Proteomes" id="UP000476338">
    <property type="component" value="Unassembled WGS sequence"/>
</dbReference>
<dbReference type="RefSeq" id="WP_195836286.1">
    <property type="nucleotide sequence ID" value="NZ_VWSJ01000010.1"/>
</dbReference>
<keyword evidence="2" id="KW-1185">Reference proteome</keyword>
<evidence type="ECO:0000313" key="1">
    <source>
        <dbReference type="EMBL" id="MSN96330.1"/>
    </source>
</evidence>
<dbReference type="AlphaFoldDB" id="A0A6L5WGN0"/>
<accession>A0A6L5WGN0</accession>
<reference evidence="1 2" key="1">
    <citation type="submission" date="2019-09" db="EMBL/GenBank/DDBJ databases">
        <authorList>
            <person name="Silva M."/>
            <person name="Pereira G."/>
            <person name="Lopes-Da-Costa L."/>
            <person name="Silva E."/>
        </authorList>
    </citation>
    <scope>NUCLEOTIDE SEQUENCE [LARGE SCALE GENOMIC DNA]</scope>
    <source>
        <strain evidence="1 2">FMV-PI01</strain>
    </source>
</reference>
<organism evidence="1 2">
    <name type="scientific">Campylobacter portucalensis</name>
    <dbReference type="NCBI Taxonomy" id="2608384"/>
    <lineage>
        <taxon>Bacteria</taxon>
        <taxon>Pseudomonadati</taxon>
        <taxon>Campylobacterota</taxon>
        <taxon>Epsilonproteobacteria</taxon>
        <taxon>Campylobacterales</taxon>
        <taxon>Campylobacteraceae</taxon>
        <taxon>Campylobacter</taxon>
    </lineage>
</organism>